<accession>A0A9J6PG77</accession>
<organism evidence="1 2">
    <name type="scientific">Futiania mangrovi</name>
    <dbReference type="NCBI Taxonomy" id="2959716"/>
    <lineage>
        <taxon>Bacteria</taxon>
        <taxon>Pseudomonadati</taxon>
        <taxon>Pseudomonadota</taxon>
        <taxon>Alphaproteobacteria</taxon>
        <taxon>Futianiales</taxon>
        <taxon>Futianiaceae</taxon>
        <taxon>Futiania</taxon>
    </lineage>
</organism>
<evidence type="ECO:0000313" key="2">
    <source>
        <dbReference type="Proteomes" id="UP001055804"/>
    </source>
</evidence>
<gene>
    <name evidence="1" type="ORF">NJQ99_10425</name>
</gene>
<dbReference type="AlphaFoldDB" id="A0A9J6PG77"/>
<reference evidence="1" key="1">
    <citation type="submission" date="2022-06" db="EMBL/GenBank/DDBJ databases">
        <title>Isolation and Genomics of Futiania mangrovii gen. nov., sp. nov., a Rare and Metabolically-versatile member in the Class Alphaproteobacteria.</title>
        <authorList>
            <person name="Liu L."/>
            <person name="Huang W.-C."/>
            <person name="Pan J."/>
            <person name="Li J."/>
            <person name="Huang Y."/>
            <person name="Du H."/>
            <person name="Liu Y."/>
            <person name="Li M."/>
        </authorList>
    </citation>
    <scope>NUCLEOTIDE SEQUENCE</scope>
    <source>
        <strain evidence="1">FT118</strain>
    </source>
</reference>
<name>A0A9J6PG77_9PROT</name>
<dbReference type="Proteomes" id="UP001055804">
    <property type="component" value="Unassembled WGS sequence"/>
</dbReference>
<keyword evidence="2" id="KW-1185">Reference proteome</keyword>
<dbReference type="EMBL" id="JAMZFT010000002">
    <property type="protein sequence ID" value="MCP1336824.1"/>
    <property type="molecule type" value="Genomic_DNA"/>
</dbReference>
<sequence>MTVTAPLQGTPVPQPNPRRVQIREVAERMEVQFLAEMLRHAKLTPGQGGADAGRPTEMDSFLTEAYAERLVQRGGIGLSEQIARALMAREGGE</sequence>
<comment type="caution">
    <text evidence="1">The sequence shown here is derived from an EMBL/GenBank/DDBJ whole genome shotgun (WGS) entry which is preliminary data.</text>
</comment>
<dbReference type="RefSeq" id="WP_269332768.1">
    <property type="nucleotide sequence ID" value="NZ_JAMZFT010000002.1"/>
</dbReference>
<evidence type="ECO:0008006" key="3">
    <source>
        <dbReference type="Google" id="ProtNLM"/>
    </source>
</evidence>
<proteinExistence type="predicted"/>
<protein>
    <recommendedName>
        <fullName evidence="3">Flagellar biosynthesis protein FlgJ</fullName>
    </recommendedName>
</protein>
<evidence type="ECO:0000313" key="1">
    <source>
        <dbReference type="EMBL" id="MCP1336824.1"/>
    </source>
</evidence>